<gene>
    <name evidence="1" type="ORF">DERYTH_LOCUS9152</name>
</gene>
<evidence type="ECO:0000313" key="2">
    <source>
        <dbReference type="Proteomes" id="UP000789405"/>
    </source>
</evidence>
<keyword evidence="2" id="KW-1185">Reference proteome</keyword>
<reference evidence="1" key="1">
    <citation type="submission" date="2021-06" db="EMBL/GenBank/DDBJ databases">
        <authorList>
            <person name="Kallberg Y."/>
            <person name="Tangrot J."/>
            <person name="Rosling A."/>
        </authorList>
    </citation>
    <scope>NUCLEOTIDE SEQUENCE</scope>
    <source>
        <strain evidence="1">MA453B</strain>
    </source>
</reference>
<comment type="caution">
    <text evidence="1">The sequence shown here is derived from an EMBL/GenBank/DDBJ whole genome shotgun (WGS) entry which is preliminary data.</text>
</comment>
<accession>A0A9N9DDG1</accession>
<name>A0A9N9DDG1_9GLOM</name>
<evidence type="ECO:0000313" key="1">
    <source>
        <dbReference type="EMBL" id="CAG8631124.1"/>
    </source>
</evidence>
<protein>
    <submittedName>
        <fullName evidence="1">28214_t:CDS:1</fullName>
    </submittedName>
</protein>
<dbReference type="Proteomes" id="UP000789405">
    <property type="component" value="Unassembled WGS sequence"/>
</dbReference>
<organism evidence="1 2">
    <name type="scientific">Dentiscutata erythropus</name>
    <dbReference type="NCBI Taxonomy" id="1348616"/>
    <lineage>
        <taxon>Eukaryota</taxon>
        <taxon>Fungi</taxon>
        <taxon>Fungi incertae sedis</taxon>
        <taxon>Mucoromycota</taxon>
        <taxon>Glomeromycotina</taxon>
        <taxon>Glomeromycetes</taxon>
        <taxon>Diversisporales</taxon>
        <taxon>Gigasporaceae</taxon>
        <taxon>Dentiscutata</taxon>
    </lineage>
</organism>
<proteinExistence type="predicted"/>
<sequence>MIRNKFGSKNHKKAVYIRQRFSSNSFNSLAQSHNSSLLVNKEKPSSLEDLSFSNKTISETSDYIENLQPYKELDKDSSFLEASYFSEELTNTNSNFSDDSFFSDETSENLENSCHLNYSTSEDSRFFDEIAESPLFGQESITINEEIFYTGDFSYYQDNIKQLGQIRAIILLDNILKLKIQKTIEYHELPKNLYSKDRQFRAQSDEV</sequence>
<dbReference type="AlphaFoldDB" id="A0A9N9DDG1"/>
<dbReference type="EMBL" id="CAJVPY010004914">
    <property type="protein sequence ID" value="CAG8631124.1"/>
    <property type="molecule type" value="Genomic_DNA"/>
</dbReference>